<dbReference type="GO" id="GO:0005615">
    <property type="term" value="C:extracellular space"/>
    <property type="evidence" value="ECO:0007669"/>
    <property type="project" value="UniProtKB-ARBA"/>
</dbReference>
<evidence type="ECO:0000313" key="2">
    <source>
        <dbReference type="Proteomes" id="UP000694920"/>
    </source>
</evidence>
<dbReference type="InterPro" id="IPR005203">
    <property type="entry name" value="Hemocyanin_C"/>
</dbReference>
<dbReference type="InterPro" id="IPR014756">
    <property type="entry name" value="Ig_E-set"/>
</dbReference>
<keyword evidence="2" id="KW-1185">Reference proteome</keyword>
<sequence>MNFLQVDLFDVKLKVGNNVVERSSKDSVYVVPDETSSHMYMEKIKKSMKSGEPFTYEKRSSGFPERLFLPKGTKSGMPMQMFVYVSQYEGTPAWTYESPVWGTMFDDGKPMGFPLDRPVYGFNFTVPNMYFKDVTIYHKEIEELNLTI</sequence>
<dbReference type="Pfam" id="PF03723">
    <property type="entry name" value="Hemocyanin_C"/>
    <property type="match status" value="1"/>
</dbReference>
<dbReference type="Proteomes" id="UP000694920">
    <property type="component" value="Unplaced"/>
</dbReference>
<dbReference type="InterPro" id="IPR037020">
    <property type="entry name" value="Hemocyanin_C_sf"/>
</dbReference>
<dbReference type="RefSeq" id="XP_015602886.1">
    <property type="nucleotide sequence ID" value="XM_015747400.1"/>
</dbReference>
<dbReference type="AlphaFoldDB" id="A0AAJ7C6X4"/>
<dbReference type="PANTHER" id="PTHR11511">
    <property type="entry name" value="LARVAL STORAGE PROTEIN/PHENOLOXIDASE"/>
    <property type="match status" value="1"/>
</dbReference>
<accession>A0AAJ7C6X4</accession>
<feature type="domain" description="Hemocyanin C-terminal" evidence="1">
    <location>
        <begin position="1"/>
        <end position="138"/>
    </location>
</feature>
<protein>
    <submittedName>
        <fullName evidence="3">Hexamerin-like</fullName>
    </submittedName>
</protein>
<dbReference type="KEGG" id="ccin:107271416"/>
<dbReference type="GeneID" id="107271416"/>
<reference evidence="3" key="1">
    <citation type="submission" date="2025-08" db="UniProtKB">
        <authorList>
            <consortium name="RefSeq"/>
        </authorList>
    </citation>
    <scope>IDENTIFICATION</scope>
</reference>
<gene>
    <name evidence="3" type="primary">LOC107271416</name>
</gene>
<dbReference type="PANTHER" id="PTHR11511:SF5">
    <property type="entry name" value="FAT-BODY PROTEIN 1-RELATED"/>
    <property type="match status" value="1"/>
</dbReference>
<name>A0AAJ7C6X4_CEPCN</name>
<organism evidence="2 3">
    <name type="scientific">Cephus cinctus</name>
    <name type="common">Wheat stem sawfly</name>
    <dbReference type="NCBI Taxonomy" id="211228"/>
    <lineage>
        <taxon>Eukaryota</taxon>
        <taxon>Metazoa</taxon>
        <taxon>Ecdysozoa</taxon>
        <taxon>Arthropoda</taxon>
        <taxon>Hexapoda</taxon>
        <taxon>Insecta</taxon>
        <taxon>Pterygota</taxon>
        <taxon>Neoptera</taxon>
        <taxon>Endopterygota</taxon>
        <taxon>Hymenoptera</taxon>
        <taxon>Cephoidea</taxon>
        <taxon>Cephidae</taxon>
        <taxon>Cephus</taxon>
    </lineage>
</organism>
<evidence type="ECO:0000259" key="1">
    <source>
        <dbReference type="Pfam" id="PF03723"/>
    </source>
</evidence>
<evidence type="ECO:0000313" key="3">
    <source>
        <dbReference type="RefSeq" id="XP_015602886.1"/>
    </source>
</evidence>
<dbReference type="InterPro" id="IPR013788">
    <property type="entry name" value="Hemocyanin/hexamerin"/>
</dbReference>
<dbReference type="SUPFAM" id="SSF81296">
    <property type="entry name" value="E set domains"/>
    <property type="match status" value="1"/>
</dbReference>
<proteinExistence type="predicted"/>
<dbReference type="Gene3D" id="2.60.40.1520">
    <property type="entry name" value="Hemocyanin, C-terminal domain"/>
    <property type="match status" value="1"/>
</dbReference>